<dbReference type="EMBL" id="BMGT01000001">
    <property type="protein sequence ID" value="GGG62867.1"/>
    <property type="molecule type" value="Genomic_DNA"/>
</dbReference>
<dbReference type="Proteomes" id="UP000647241">
    <property type="component" value="Unassembled WGS sequence"/>
</dbReference>
<organism evidence="1 2">
    <name type="scientific">Edaphobacter dinghuensis</name>
    <dbReference type="NCBI Taxonomy" id="1560005"/>
    <lineage>
        <taxon>Bacteria</taxon>
        <taxon>Pseudomonadati</taxon>
        <taxon>Acidobacteriota</taxon>
        <taxon>Terriglobia</taxon>
        <taxon>Terriglobales</taxon>
        <taxon>Acidobacteriaceae</taxon>
        <taxon>Edaphobacter</taxon>
    </lineage>
</organism>
<proteinExistence type="predicted"/>
<reference evidence="1" key="2">
    <citation type="submission" date="2020-09" db="EMBL/GenBank/DDBJ databases">
        <authorList>
            <person name="Sun Q."/>
            <person name="Zhou Y."/>
        </authorList>
    </citation>
    <scope>NUCLEOTIDE SEQUENCE</scope>
    <source>
        <strain evidence="1">CGMCC 1.12997</strain>
    </source>
</reference>
<gene>
    <name evidence="1" type="ORF">GCM10011585_00350</name>
</gene>
<keyword evidence="2" id="KW-1185">Reference proteome</keyword>
<sequence length="1222" mass="134080">MSLHDQSHTQGSLLLNLAPAGLPYLLAAAESRGLAARICTPASLSMISNTDVVIWQADEHTDLSDEQIAALSERIRLGASLLLTLGSAPGKLPMRLSVILPTTGWATQINYPDWYRRQQTSVSFCDSEVFPKGEAEGLTFPFFFPIRPFSAVERGEARYERYAQKIAKLNRTVDAGSNTWTRSLLNRDWRVRLSASDRGNSPLLITGRYGAGHVAVLAGHAEAIEGYSGAKSTWSALLRWLTASPAQPVSPLVEPPGIAVQVQHGVASIQITNTSAQPISCNLVVRALTWEGALIGDIPTEPLSLPALGASTQMLPLPEPSSVGYQALSFRHALQLRVGILSADGATLLVEHRVALDLRPDLRVNISAGNLNAVPNPFHTPYAKTLRPFAERMGALISTYAYPPGATVDAAVELSNGLRNLAPFASIHDLTSPQNLSVMALNDDSVNNKTPLDGIQAFSVWRGKSHAENVLQFRFPQEVTVASITLVGTPGESSDGRDHNPATVIITCDGKQVARITDLDARFQAGYGQASLTLSPYQVEELTLRFPWPNTEKGRRRAEPWLAEVLIDGWIGEPSSPVHQQLIVTLEDAMTDTSVEILRQSIVLTAGARRSVQASFTMPILQSDMGFYRLRARYGNADNAVAILDTSGKKVLPPITDILPEDAASLGFIVTRGFRNVFNIGTGTAEIGPTWAQPDDLIWAYSRQLKQIHREARTQASKLYVTDDDMRHYATPWKSFSNGEFFYEIATPLLVERMEAQPNWSKCSEVTLEHSDRWDTGPEMKSLHSWQDFVEFDRELRRNGHPGLRGKTRHEIADEIHDEHESAWQGWHLHRYTGAVSELRKAFANKQKELTIIAQGLPIVAGESGDALAATIRGMSDDSTWGIVADSIPLTTGRQLAEVAWNPVWKISTQGMWAYNSGVLNNEHWHSPVGTTEPSRRTMYNRAWRGMVWADGTYGSVYSFGFNSNVGASYTMADNDWQQWWLMQQRHCLLWPEQPLGAGLVLSSAFFADPAHLQFSCGDALEANPLLPQYAMAFEKLYMAGVSISFGANASTLDRWTGNAPLILFNPDAFSEEEVSSVLRIQARGVPIAACGSLRSGPALRLYNVPGIFQVEQDPASLSQEAASQLASSLHRALRLPIVFPSGTTGYGFLMGATKFIVLEDWQEEGREVVLLVQARTSAKIANACDVNEHTRLNARAEGTMWAITVPLRPGDGTIIALTEEV</sequence>
<dbReference type="AlphaFoldDB" id="A0A917GZU3"/>
<dbReference type="RefSeq" id="WP_188552170.1">
    <property type="nucleotide sequence ID" value="NZ_BMGT01000001.1"/>
</dbReference>
<dbReference type="Gene3D" id="3.40.50.880">
    <property type="match status" value="1"/>
</dbReference>
<protein>
    <submittedName>
        <fullName evidence="1">Uncharacterized protein</fullName>
    </submittedName>
</protein>
<name>A0A917GZU3_9BACT</name>
<dbReference type="InterPro" id="IPR029062">
    <property type="entry name" value="Class_I_gatase-like"/>
</dbReference>
<accession>A0A917GZU3</accession>
<evidence type="ECO:0000313" key="2">
    <source>
        <dbReference type="Proteomes" id="UP000647241"/>
    </source>
</evidence>
<comment type="caution">
    <text evidence="1">The sequence shown here is derived from an EMBL/GenBank/DDBJ whole genome shotgun (WGS) entry which is preliminary data.</text>
</comment>
<evidence type="ECO:0000313" key="1">
    <source>
        <dbReference type="EMBL" id="GGG62867.1"/>
    </source>
</evidence>
<reference evidence="1" key="1">
    <citation type="journal article" date="2014" name="Int. J. Syst. Evol. Microbiol.">
        <title>Complete genome sequence of Corynebacterium casei LMG S-19264T (=DSM 44701T), isolated from a smear-ripened cheese.</title>
        <authorList>
            <consortium name="US DOE Joint Genome Institute (JGI-PGF)"/>
            <person name="Walter F."/>
            <person name="Albersmeier A."/>
            <person name="Kalinowski J."/>
            <person name="Ruckert C."/>
        </authorList>
    </citation>
    <scope>NUCLEOTIDE SEQUENCE</scope>
    <source>
        <strain evidence="1">CGMCC 1.12997</strain>
    </source>
</reference>